<dbReference type="GO" id="GO:0001851">
    <property type="term" value="F:complement component C3b binding"/>
    <property type="evidence" value="ECO:0007669"/>
    <property type="project" value="TreeGrafter"/>
</dbReference>
<dbReference type="InterPro" id="IPR000436">
    <property type="entry name" value="Sushi_SCR_CCP_dom"/>
</dbReference>
<evidence type="ECO:0000313" key="7">
    <source>
        <dbReference type="Ensembl" id="ENSTGEP00000029655.1"/>
    </source>
</evidence>
<reference evidence="7" key="2">
    <citation type="submission" date="2025-08" db="UniProtKB">
        <authorList>
            <consortium name="Ensembl"/>
        </authorList>
    </citation>
    <scope>IDENTIFICATION</scope>
</reference>
<evidence type="ECO:0000256" key="2">
    <source>
        <dbReference type="ARBA" id="ARBA00022729"/>
    </source>
</evidence>
<dbReference type="Ensembl" id="ENSTGET00000035291.1">
    <property type="protein sequence ID" value="ENSTGEP00000029655.1"/>
    <property type="gene ID" value="ENSTGEG00000023849.1"/>
</dbReference>
<feature type="signal peptide" evidence="5">
    <location>
        <begin position="1"/>
        <end position="18"/>
    </location>
</feature>
<dbReference type="FunFam" id="2.10.70.10:FF:000026">
    <property type="entry name" value="Complement inhibitory factor H"/>
    <property type="match status" value="1"/>
</dbReference>
<evidence type="ECO:0000259" key="6">
    <source>
        <dbReference type="PROSITE" id="PS50923"/>
    </source>
</evidence>
<reference evidence="7" key="1">
    <citation type="submission" date="2018-05" db="EMBL/GenBank/DDBJ databases">
        <title>Whole genome of Theropithecus gelada.</title>
        <authorList>
            <person name="Chiou K.L."/>
            <person name="Snyder-Mackler N."/>
        </authorList>
    </citation>
    <scope>NUCLEOTIDE SEQUENCE [LARGE SCALE GENOMIC DNA]</scope>
</reference>
<comment type="caution">
    <text evidence="4">Lacks conserved residue(s) required for the propagation of feature annotation.</text>
</comment>
<dbReference type="InterPro" id="IPR035976">
    <property type="entry name" value="Sushi/SCR/CCP_sf"/>
</dbReference>
<proteinExistence type="predicted"/>
<evidence type="ECO:0000256" key="5">
    <source>
        <dbReference type="SAM" id="SignalP"/>
    </source>
</evidence>
<dbReference type="PANTHER" id="PTHR45785:SF7">
    <property type="entry name" value="COMPLEMENT FACTOR H"/>
    <property type="match status" value="1"/>
</dbReference>
<feature type="disulfide bond" evidence="4">
    <location>
        <begin position="116"/>
        <end position="159"/>
    </location>
</feature>
<keyword evidence="2 5" id="KW-0732">Signal</keyword>
<keyword evidence="1 4" id="KW-0768">Sushi</keyword>
<dbReference type="GO" id="GO:0005615">
    <property type="term" value="C:extracellular space"/>
    <property type="evidence" value="ECO:0007669"/>
    <property type="project" value="TreeGrafter"/>
</dbReference>
<dbReference type="GO" id="GO:0006956">
    <property type="term" value="P:complement activation"/>
    <property type="evidence" value="ECO:0007669"/>
    <property type="project" value="TreeGrafter"/>
</dbReference>
<name>A0A8D2G3V1_THEGE</name>
<dbReference type="SUPFAM" id="SSF57535">
    <property type="entry name" value="Complement control module/SCR domain"/>
    <property type="match status" value="3"/>
</dbReference>
<dbReference type="FunFam" id="2.10.70.10:FF:000041">
    <property type="entry name" value="Complement factor H"/>
    <property type="match status" value="1"/>
</dbReference>
<feature type="domain" description="Sushi" evidence="6">
    <location>
        <begin position="114"/>
        <end position="172"/>
    </location>
</feature>
<dbReference type="PROSITE" id="PS50923">
    <property type="entry name" value="SUSHI"/>
    <property type="match status" value="2"/>
</dbReference>
<evidence type="ECO:0000256" key="3">
    <source>
        <dbReference type="ARBA" id="ARBA00023157"/>
    </source>
</evidence>
<organism evidence="7 8">
    <name type="scientific">Theropithecus gelada</name>
    <name type="common">Gelada baboon</name>
    <dbReference type="NCBI Taxonomy" id="9565"/>
    <lineage>
        <taxon>Eukaryota</taxon>
        <taxon>Metazoa</taxon>
        <taxon>Chordata</taxon>
        <taxon>Craniata</taxon>
        <taxon>Vertebrata</taxon>
        <taxon>Euteleostomi</taxon>
        <taxon>Mammalia</taxon>
        <taxon>Eutheria</taxon>
        <taxon>Euarchontoglires</taxon>
        <taxon>Primates</taxon>
        <taxon>Haplorrhini</taxon>
        <taxon>Catarrhini</taxon>
        <taxon>Cercopithecidae</taxon>
        <taxon>Cercopithecinae</taxon>
        <taxon>Theropithecus</taxon>
    </lineage>
</organism>
<reference evidence="7" key="3">
    <citation type="submission" date="2025-09" db="UniProtKB">
        <authorList>
            <consortium name="Ensembl"/>
        </authorList>
    </citation>
    <scope>IDENTIFICATION</scope>
</reference>
<accession>A0A8D2G3V1</accession>
<dbReference type="Pfam" id="PF00084">
    <property type="entry name" value="Sushi"/>
    <property type="match status" value="3"/>
</dbReference>
<dbReference type="AlphaFoldDB" id="A0A8D2G3V1"/>
<keyword evidence="3 4" id="KW-1015">Disulfide bond</keyword>
<dbReference type="CDD" id="cd00033">
    <property type="entry name" value="CCP"/>
    <property type="match status" value="2"/>
</dbReference>
<protein>
    <recommendedName>
        <fullName evidence="6">Sushi domain-containing protein</fullName>
    </recommendedName>
</protein>
<dbReference type="FunFam" id="2.10.70.10:FF:000060">
    <property type="entry name" value="Complement inhibitory factor H"/>
    <property type="match status" value="1"/>
</dbReference>
<dbReference type="Gene3D" id="2.10.70.10">
    <property type="entry name" value="Complement Module, domain 1"/>
    <property type="match status" value="3"/>
</dbReference>
<evidence type="ECO:0000256" key="1">
    <source>
        <dbReference type="ARBA" id="ARBA00022659"/>
    </source>
</evidence>
<dbReference type="PANTHER" id="PTHR45785">
    <property type="entry name" value="COMPLEMENT FACTOR H-RELATED"/>
    <property type="match status" value="1"/>
</dbReference>
<sequence>MLLIYFIYLSLLWSLGKCYFPYLENGHNENNGRKFVQGNFIEVACHPGYGLPKEQTTVTCTENGWSPTPRCIHVSKYTTLRSQHVHVFLSNIDDILKLIHINCGKMFLSTYSTRKCGPPPPIDNGDTTSFPLSLYAPDSSVEYQCQNLYQLEGNKRVTCRNGQWSEPPKCLHACVIAPEIMEKYNITFKWAAKQKLYSRTGEPVEFVCRSGYHLSPNSHALRTTCQDGKLEYPTCVKRY</sequence>
<dbReference type="Proteomes" id="UP000694411">
    <property type="component" value="Chromosome 1"/>
</dbReference>
<keyword evidence="8" id="KW-1185">Reference proteome</keyword>
<feature type="chain" id="PRO_5034854714" description="Sushi domain-containing protein" evidence="5">
    <location>
        <begin position="19"/>
        <end position="239"/>
    </location>
</feature>
<dbReference type="InterPro" id="IPR051503">
    <property type="entry name" value="ComplSys_Reg/VirEntry_Med"/>
</dbReference>
<dbReference type="SMART" id="SM00032">
    <property type="entry name" value="CCP"/>
    <property type="match status" value="3"/>
</dbReference>
<feature type="domain" description="Sushi" evidence="6">
    <location>
        <begin position="16"/>
        <end position="73"/>
    </location>
</feature>
<evidence type="ECO:0000256" key="4">
    <source>
        <dbReference type="PROSITE-ProRule" id="PRU00302"/>
    </source>
</evidence>
<evidence type="ECO:0000313" key="8">
    <source>
        <dbReference type="Proteomes" id="UP000694411"/>
    </source>
</evidence>